<dbReference type="PANTHER" id="PTHR47959">
    <property type="entry name" value="ATP-DEPENDENT RNA HELICASE RHLE-RELATED"/>
    <property type="match status" value="1"/>
</dbReference>
<dbReference type="GO" id="GO:0003724">
    <property type="term" value="F:RNA helicase activity"/>
    <property type="evidence" value="ECO:0007669"/>
    <property type="project" value="InterPro"/>
</dbReference>
<dbReference type="InterPro" id="IPR000629">
    <property type="entry name" value="RNA-helicase_DEAD-box_CS"/>
</dbReference>
<evidence type="ECO:0000256" key="7">
    <source>
        <dbReference type="RuleBase" id="RU000492"/>
    </source>
</evidence>
<evidence type="ECO:0000259" key="9">
    <source>
        <dbReference type="PROSITE" id="PS51192"/>
    </source>
</evidence>
<feature type="domain" description="Helicase C-terminal" evidence="10">
    <location>
        <begin position="258"/>
        <end position="405"/>
    </location>
</feature>
<dbReference type="InterPro" id="IPR027417">
    <property type="entry name" value="P-loop_NTPase"/>
</dbReference>
<sequence>MSIPSTFGLSDFRSSGLFQLKAYLCPMASFEDFKFNRQILNAIADSGYTEPTPIQQKAIPPILNGQDVMGIAQTGTGKTAAYVLPLVMKLKYAQGEHARALILSPTRELAMQIEENIRKYSAYTDLRTVVVYGGIGPKTQIEQINKGVDIIVATPGRFMDIYLAGHIQTKPLQVLVLDEADKMMDMGFMPQINRILEVVPRKRQNLLFSATMSDKVHNLSANFLEFPTVVEVTPQATPAQTVKQQLYHVPNIKTKINLLKHLLDEEGNISKLIVFCKTRTAAEDVYKYLSRRFGEKDVRVLHANKGQNTRINSINSFKEDEVKILVATDVASRGIDVSNVSHVINFDVPVVIEDYVHRIGRTGRALQAGEAITFCNPAEEYYVAKIEKLIRQTIQVSPLPENVFVEQTPFEERQDQAREIDLQKRKENPDFKGAFHEKKTATQRKKFDAEKAKRNPRVAATKTKGLFKKNKKKH</sequence>
<feature type="region of interest" description="Disordered" evidence="8">
    <location>
        <begin position="420"/>
        <end position="474"/>
    </location>
</feature>
<feature type="domain" description="Helicase ATP-binding" evidence="9">
    <location>
        <begin position="59"/>
        <end position="230"/>
    </location>
</feature>
<dbReference type="Gene3D" id="3.40.50.300">
    <property type="entry name" value="P-loop containing nucleotide triphosphate hydrolases"/>
    <property type="match status" value="2"/>
</dbReference>
<dbReference type="InterPro" id="IPR001650">
    <property type="entry name" value="Helicase_C-like"/>
</dbReference>
<evidence type="ECO:0000313" key="12">
    <source>
        <dbReference type="EMBL" id="PTQ96736.1"/>
    </source>
</evidence>
<dbReference type="PANTHER" id="PTHR47959:SF13">
    <property type="entry name" value="ATP-DEPENDENT RNA HELICASE RHLE"/>
    <property type="match status" value="1"/>
</dbReference>
<dbReference type="Pfam" id="PF00271">
    <property type="entry name" value="Helicase_C"/>
    <property type="match status" value="1"/>
</dbReference>
<comment type="caution">
    <text evidence="12">The sequence shown here is derived from an EMBL/GenBank/DDBJ whole genome shotgun (WGS) entry which is preliminary data.</text>
</comment>
<dbReference type="AlphaFoldDB" id="A0A2T5J9J8"/>
<dbReference type="GO" id="GO:0003676">
    <property type="term" value="F:nucleic acid binding"/>
    <property type="evidence" value="ECO:0007669"/>
    <property type="project" value="InterPro"/>
</dbReference>
<gene>
    <name evidence="12" type="ORF">C8P68_104224</name>
</gene>
<dbReference type="CDD" id="cd18787">
    <property type="entry name" value="SF2_C_DEAD"/>
    <property type="match status" value="1"/>
</dbReference>
<accession>A0A2T5J9J8</accession>
<dbReference type="GO" id="GO:0016787">
    <property type="term" value="F:hydrolase activity"/>
    <property type="evidence" value="ECO:0007669"/>
    <property type="project" value="UniProtKB-KW"/>
</dbReference>
<reference evidence="12 13" key="1">
    <citation type="submission" date="2018-04" db="EMBL/GenBank/DDBJ databases">
        <title>Genomic Encyclopedia of Archaeal and Bacterial Type Strains, Phase II (KMG-II): from individual species to whole genera.</title>
        <authorList>
            <person name="Goeker M."/>
        </authorList>
    </citation>
    <scope>NUCLEOTIDE SEQUENCE [LARGE SCALE GENOMIC DNA]</scope>
    <source>
        <strain evidence="12 13">DSM 26809</strain>
    </source>
</reference>
<comment type="similarity">
    <text evidence="5 7">Belongs to the DEAD box helicase family.</text>
</comment>
<keyword evidence="4 7" id="KW-0067">ATP-binding</keyword>
<evidence type="ECO:0000313" key="13">
    <source>
        <dbReference type="Proteomes" id="UP000244168"/>
    </source>
</evidence>
<evidence type="ECO:0000256" key="3">
    <source>
        <dbReference type="ARBA" id="ARBA00022806"/>
    </source>
</evidence>
<protein>
    <submittedName>
        <fullName evidence="12">ATP-dependent RNA helicase RhlE</fullName>
    </submittedName>
</protein>
<keyword evidence="13" id="KW-1185">Reference proteome</keyword>
<dbReference type="Proteomes" id="UP000244168">
    <property type="component" value="Unassembled WGS sequence"/>
</dbReference>
<feature type="compositionally biased region" description="Basic residues" evidence="8">
    <location>
        <begin position="465"/>
        <end position="474"/>
    </location>
</feature>
<evidence type="ECO:0000256" key="5">
    <source>
        <dbReference type="ARBA" id="ARBA00038437"/>
    </source>
</evidence>
<evidence type="ECO:0000256" key="4">
    <source>
        <dbReference type="ARBA" id="ARBA00022840"/>
    </source>
</evidence>
<dbReference type="PROSITE" id="PS51195">
    <property type="entry name" value="Q_MOTIF"/>
    <property type="match status" value="1"/>
</dbReference>
<keyword evidence="3 7" id="KW-0347">Helicase</keyword>
<evidence type="ECO:0000256" key="8">
    <source>
        <dbReference type="SAM" id="MobiDB-lite"/>
    </source>
</evidence>
<evidence type="ECO:0000259" key="10">
    <source>
        <dbReference type="PROSITE" id="PS51194"/>
    </source>
</evidence>
<dbReference type="PROSITE" id="PS51194">
    <property type="entry name" value="HELICASE_CTER"/>
    <property type="match status" value="1"/>
</dbReference>
<dbReference type="Pfam" id="PF00270">
    <property type="entry name" value="DEAD"/>
    <property type="match status" value="1"/>
</dbReference>
<dbReference type="SMART" id="SM00487">
    <property type="entry name" value="DEXDc"/>
    <property type="match status" value="1"/>
</dbReference>
<evidence type="ECO:0000256" key="2">
    <source>
        <dbReference type="ARBA" id="ARBA00022801"/>
    </source>
</evidence>
<evidence type="ECO:0000256" key="1">
    <source>
        <dbReference type="ARBA" id="ARBA00022741"/>
    </source>
</evidence>
<keyword evidence="1 7" id="KW-0547">Nucleotide-binding</keyword>
<organism evidence="12 13">
    <name type="scientific">Mucilaginibacter yixingensis</name>
    <dbReference type="NCBI Taxonomy" id="1295612"/>
    <lineage>
        <taxon>Bacteria</taxon>
        <taxon>Pseudomonadati</taxon>
        <taxon>Bacteroidota</taxon>
        <taxon>Sphingobacteriia</taxon>
        <taxon>Sphingobacteriales</taxon>
        <taxon>Sphingobacteriaceae</taxon>
        <taxon>Mucilaginibacter</taxon>
    </lineage>
</organism>
<keyword evidence="2 7" id="KW-0378">Hydrolase</keyword>
<dbReference type="SUPFAM" id="SSF52540">
    <property type="entry name" value="P-loop containing nucleoside triphosphate hydrolases"/>
    <property type="match status" value="1"/>
</dbReference>
<feature type="compositionally biased region" description="Basic and acidic residues" evidence="8">
    <location>
        <begin position="420"/>
        <end position="453"/>
    </location>
</feature>
<dbReference type="GO" id="GO:0005829">
    <property type="term" value="C:cytosol"/>
    <property type="evidence" value="ECO:0007669"/>
    <property type="project" value="TreeGrafter"/>
</dbReference>
<dbReference type="InterPro" id="IPR014001">
    <property type="entry name" value="Helicase_ATP-bd"/>
</dbReference>
<feature type="domain" description="DEAD-box RNA helicase Q" evidence="11">
    <location>
        <begin position="28"/>
        <end position="56"/>
    </location>
</feature>
<dbReference type="EMBL" id="QAOQ01000004">
    <property type="protein sequence ID" value="PTQ96736.1"/>
    <property type="molecule type" value="Genomic_DNA"/>
</dbReference>
<dbReference type="InterPro" id="IPR044742">
    <property type="entry name" value="DEAD/DEAH_RhlB"/>
</dbReference>
<dbReference type="InterPro" id="IPR011545">
    <property type="entry name" value="DEAD/DEAH_box_helicase_dom"/>
</dbReference>
<dbReference type="GO" id="GO:0005524">
    <property type="term" value="F:ATP binding"/>
    <property type="evidence" value="ECO:0007669"/>
    <property type="project" value="UniProtKB-KW"/>
</dbReference>
<dbReference type="InterPro" id="IPR014014">
    <property type="entry name" value="RNA_helicase_DEAD_Q_motif"/>
</dbReference>
<proteinExistence type="inferred from homology"/>
<evidence type="ECO:0000256" key="6">
    <source>
        <dbReference type="PROSITE-ProRule" id="PRU00552"/>
    </source>
</evidence>
<dbReference type="InterPro" id="IPR050079">
    <property type="entry name" value="DEAD_box_RNA_helicase"/>
</dbReference>
<dbReference type="PROSITE" id="PS00039">
    <property type="entry name" value="DEAD_ATP_HELICASE"/>
    <property type="match status" value="1"/>
</dbReference>
<dbReference type="CDD" id="cd00268">
    <property type="entry name" value="DEADc"/>
    <property type="match status" value="1"/>
</dbReference>
<dbReference type="PROSITE" id="PS51192">
    <property type="entry name" value="HELICASE_ATP_BIND_1"/>
    <property type="match status" value="1"/>
</dbReference>
<evidence type="ECO:0000259" key="11">
    <source>
        <dbReference type="PROSITE" id="PS51195"/>
    </source>
</evidence>
<dbReference type="SMART" id="SM00490">
    <property type="entry name" value="HELICc"/>
    <property type="match status" value="1"/>
</dbReference>
<feature type="short sequence motif" description="Q motif" evidence="6">
    <location>
        <begin position="28"/>
        <end position="56"/>
    </location>
</feature>
<name>A0A2T5J9J8_9SPHI</name>